<dbReference type="EMBL" id="BQNB010010774">
    <property type="protein sequence ID" value="GJS81790.1"/>
    <property type="molecule type" value="Genomic_DNA"/>
</dbReference>
<gene>
    <name evidence="4" type="ORF">Tco_0748331</name>
</gene>
<feature type="domain" description="GAG-pre-integrase" evidence="2">
    <location>
        <begin position="279"/>
        <end position="345"/>
    </location>
</feature>
<evidence type="ECO:0000259" key="2">
    <source>
        <dbReference type="Pfam" id="PF13976"/>
    </source>
</evidence>
<dbReference type="InterPro" id="IPR025724">
    <property type="entry name" value="GAG-pre-integrase_dom"/>
</dbReference>
<reference evidence="4" key="2">
    <citation type="submission" date="2022-01" db="EMBL/GenBank/DDBJ databases">
        <authorList>
            <person name="Yamashiro T."/>
            <person name="Shiraishi A."/>
            <person name="Satake H."/>
            <person name="Nakayama K."/>
        </authorList>
    </citation>
    <scope>NUCLEOTIDE SEQUENCE</scope>
</reference>
<evidence type="ECO:0000313" key="5">
    <source>
        <dbReference type="Proteomes" id="UP001151760"/>
    </source>
</evidence>
<accession>A0ABQ4YXY7</accession>
<protein>
    <submittedName>
        <fullName evidence="4">Ribonuclease H-like domain-containing protein</fullName>
    </submittedName>
</protein>
<evidence type="ECO:0000259" key="1">
    <source>
        <dbReference type="Pfam" id="PF07727"/>
    </source>
</evidence>
<name>A0ABQ4YXY7_9ASTR</name>
<dbReference type="Proteomes" id="UP001151760">
    <property type="component" value="Unassembled WGS sequence"/>
</dbReference>
<dbReference type="InterPro" id="IPR013103">
    <property type="entry name" value="RVT_2"/>
</dbReference>
<feature type="domain" description="Retrotransposon Copia-like N-terminal" evidence="3">
    <location>
        <begin position="32"/>
        <end position="76"/>
    </location>
</feature>
<dbReference type="PANTHER" id="PTHR11439:SF508">
    <property type="entry name" value="RNA-DIRECTED DNA POLYMERASE"/>
    <property type="match status" value="1"/>
</dbReference>
<evidence type="ECO:0000259" key="3">
    <source>
        <dbReference type="Pfam" id="PF14244"/>
    </source>
</evidence>
<reference evidence="4" key="1">
    <citation type="journal article" date="2022" name="Int. J. Mol. Sci.">
        <title>Draft Genome of Tanacetum Coccineum: Genomic Comparison of Closely Related Tanacetum-Family Plants.</title>
        <authorList>
            <person name="Yamashiro T."/>
            <person name="Shiraishi A."/>
            <person name="Nakayama K."/>
            <person name="Satake H."/>
        </authorList>
    </citation>
    <scope>NUCLEOTIDE SEQUENCE</scope>
</reference>
<proteinExistence type="predicted"/>
<organism evidence="4 5">
    <name type="scientific">Tanacetum coccineum</name>
    <dbReference type="NCBI Taxonomy" id="301880"/>
    <lineage>
        <taxon>Eukaryota</taxon>
        <taxon>Viridiplantae</taxon>
        <taxon>Streptophyta</taxon>
        <taxon>Embryophyta</taxon>
        <taxon>Tracheophyta</taxon>
        <taxon>Spermatophyta</taxon>
        <taxon>Magnoliopsida</taxon>
        <taxon>eudicotyledons</taxon>
        <taxon>Gunneridae</taxon>
        <taxon>Pentapetalae</taxon>
        <taxon>asterids</taxon>
        <taxon>campanulids</taxon>
        <taxon>Asterales</taxon>
        <taxon>Asteraceae</taxon>
        <taxon>Asteroideae</taxon>
        <taxon>Anthemideae</taxon>
        <taxon>Anthemidinae</taxon>
        <taxon>Tanacetum</taxon>
    </lineage>
</organism>
<dbReference type="Pfam" id="PF14244">
    <property type="entry name" value="Retrotran_gag_3"/>
    <property type="match status" value="1"/>
</dbReference>
<dbReference type="InterPro" id="IPR043502">
    <property type="entry name" value="DNA/RNA_pol_sf"/>
</dbReference>
<dbReference type="Pfam" id="PF07727">
    <property type="entry name" value="RVT_2"/>
    <property type="match status" value="1"/>
</dbReference>
<sequence>MSVHGCTDDEFEHDDQLTLISKLDVSNLLHLHPNDSATLTVISVKLNGTENYQVWSCAMLLALEGKNKTGFIDGSYKRSNIDEVLGRQWDKHCGFNDHTIERVFKLIVYPVDFGKRNNNNNNNNQTGQNFSGRFVNNNSVSTGSSSGSSSTSSFSDEHILKLNANMAARLIVDSGANQDLTYTNKFLVNVINISKLKIKVSHPNGTEALITKVGNMKLTEHLTLYDVLVVPEYCASLMCVHKVARDNKFVIAFDESHCYVLPQDLREMKVLGIGKQKDGLYYFDGFQSNNLHFEKNRCTCNLTKEIWHCRLGHPSDQVMTTLKNDIVFEKTTDDKYCEMCQKAKQTRDPFSLSDHSTNSLGEIAYLSDEWKKSLLTCFLRKPSLSHLRTFGYLCFATILTSNDKFSSRSKKCVLVGYLHGSNGSADEGEMAATSVEHLRSSEGIAQNIPSLNFAEQVFQPLRRFDRVTVLPKKCNDYVMAFKVKFKDRHLVETMNNEMNALYNNDTWEITELPKGRKAIGSNWLFRNKYKSNGEIERYKARLVAKGFNLKEGIDFDEAFSPVVKIVTFRCLINLAVQNSWPLFQLDINNAFLYGDLSETVYMSLHDGYFDKNDNRSKSDYSLLTKSDPGMFLALLVYVDDIIITGNSLDNINEFKIFLKNLLFDFGLLACKPSAIPLEKNLSISTEPKENDYVLDKMTEYEKLIGKLIYLTHTRPDISYVVHCLSQFLHKPLKSHLKIALKVLRYLKGSPKKGVHIVRCPKVSLETFMDADWANCLVTRKSVTRFC</sequence>
<keyword evidence="5" id="KW-1185">Reference proteome</keyword>
<dbReference type="Pfam" id="PF13976">
    <property type="entry name" value="gag_pre-integrs"/>
    <property type="match status" value="1"/>
</dbReference>
<evidence type="ECO:0000313" key="4">
    <source>
        <dbReference type="EMBL" id="GJS81790.1"/>
    </source>
</evidence>
<dbReference type="InterPro" id="IPR029472">
    <property type="entry name" value="Copia-like_N"/>
</dbReference>
<dbReference type="PANTHER" id="PTHR11439">
    <property type="entry name" value="GAG-POL-RELATED RETROTRANSPOSON"/>
    <property type="match status" value="1"/>
</dbReference>
<feature type="domain" description="Reverse transcriptase Ty1/copia-type" evidence="1">
    <location>
        <begin position="504"/>
        <end position="616"/>
    </location>
</feature>
<comment type="caution">
    <text evidence="4">The sequence shown here is derived from an EMBL/GenBank/DDBJ whole genome shotgun (WGS) entry which is preliminary data.</text>
</comment>
<dbReference type="SUPFAM" id="SSF56672">
    <property type="entry name" value="DNA/RNA polymerases"/>
    <property type="match status" value="1"/>
</dbReference>